<evidence type="ECO:0000313" key="2">
    <source>
        <dbReference type="Proteomes" id="UP001595867"/>
    </source>
</evidence>
<reference evidence="2" key="1">
    <citation type="journal article" date="2019" name="Int. J. Syst. Evol. Microbiol.">
        <title>The Global Catalogue of Microorganisms (GCM) 10K type strain sequencing project: providing services to taxonomists for standard genome sequencing and annotation.</title>
        <authorList>
            <consortium name="The Broad Institute Genomics Platform"/>
            <consortium name="The Broad Institute Genome Sequencing Center for Infectious Disease"/>
            <person name="Wu L."/>
            <person name="Ma J."/>
        </authorList>
    </citation>
    <scope>NUCLEOTIDE SEQUENCE [LARGE SCALE GENOMIC DNA]</scope>
    <source>
        <strain evidence="2">TBRC 5832</strain>
    </source>
</reference>
<comment type="caution">
    <text evidence="1">The sequence shown here is derived from an EMBL/GenBank/DDBJ whole genome shotgun (WGS) entry which is preliminary data.</text>
</comment>
<sequence>MAEVVVEIHVPLTPVAGLGRGAYPYPWIDRIEDFLAELEEDGTVEVPDDGEEFGDVYVFLLAGAGEADLLAAASRAVSLDDVPDGAFAMVTDDEAAEWGLGRRVDLPLS</sequence>
<keyword evidence="2" id="KW-1185">Reference proteome</keyword>
<evidence type="ECO:0000313" key="1">
    <source>
        <dbReference type="EMBL" id="MFC4072621.1"/>
    </source>
</evidence>
<dbReference type="RefSeq" id="WP_378073495.1">
    <property type="nucleotide sequence ID" value="NZ_JBHSBL010000041.1"/>
</dbReference>
<protein>
    <submittedName>
        <fullName evidence="1">Uncharacterized protein</fullName>
    </submittedName>
</protein>
<name>A0ABV8J8X5_9ACTN</name>
<proteinExistence type="predicted"/>
<organism evidence="1 2">
    <name type="scientific">Actinoplanes subglobosus</name>
    <dbReference type="NCBI Taxonomy" id="1547892"/>
    <lineage>
        <taxon>Bacteria</taxon>
        <taxon>Bacillati</taxon>
        <taxon>Actinomycetota</taxon>
        <taxon>Actinomycetes</taxon>
        <taxon>Micromonosporales</taxon>
        <taxon>Micromonosporaceae</taxon>
        <taxon>Actinoplanes</taxon>
    </lineage>
</organism>
<gene>
    <name evidence="1" type="ORF">ACFO0C_47480</name>
</gene>
<accession>A0ABV8J8X5</accession>
<dbReference type="Proteomes" id="UP001595867">
    <property type="component" value="Unassembled WGS sequence"/>
</dbReference>
<dbReference type="EMBL" id="JBHSBL010000041">
    <property type="protein sequence ID" value="MFC4072621.1"/>
    <property type="molecule type" value="Genomic_DNA"/>
</dbReference>